<keyword evidence="1" id="KW-0732">Signal</keyword>
<comment type="caution">
    <text evidence="2">The sequence shown here is derived from an EMBL/GenBank/DDBJ whole genome shotgun (WGS) entry which is preliminary data.</text>
</comment>
<evidence type="ECO:0000256" key="1">
    <source>
        <dbReference type="SAM" id="SignalP"/>
    </source>
</evidence>
<name>A0A8I0A3A0_9CLOT</name>
<evidence type="ECO:0000313" key="2">
    <source>
        <dbReference type="EMBL" id="MBC5639148.1"/>
    </source>
</evidence>
<gene>
    <name evidence="2" type="ORF">H8R92_01620</name>
</gene>
<organism evidence="2 3">
    <name type="scientific">Clostridium lentum</name>
    <dbReference type="NCBI Taxonomy" id="2763037"/>
    <lineage>
        <taxon>Bacteria</taxon>
        <taxon>Bacillati</taxon>
        <taxon>Bacillota</taxon>
        <taxon>Clostridia</taxon>
        <taxon>Eubacteriales</taxon>
        <taxon>Clostridiaceae</taxon>
        <taxon>Clostridium</taxon>
    </lineage>
</organism>
<reference evidence="2" key="1">
    <citation type="submission" date="2020-08" db="EMBL/GenBank/DDBJ databases">
        <title>Genome public.</title>
        <authorList>
            <person name="Liu C."/>
            <person name="Sun Q."/>
        </authorList>
    </citation>
    <scope>NUCLEOTIDE SEQUENCE</scope>
    <source>
        <strain evidence="2">NSJ-42</strain>
    </source>
</reference>
<evidence type="ECO:0008006" key="4">
    <source>
        <dbReference type="Google" id="ProtNLM"/>
    </source>
</evidence>
<sequence>MSGKNGKKILIGALSAIAASVAAGTMIKNKVSEKNKKNKKEKGLYYTVSLDDLYNSYDDKTLSEEEMINEIKKESSL</sequence>
<protein>
    <recommendedName>
        <fullName evidence="4">YtxH domain-containing protein</fullName>
    </recommendedName>
</protein>
<keyword evidence="3" id="KW-1185">Reference proteome</keyword>
<dbReference type="EMBL" id="JACOOQ010000002">
    <property type="protein sequence ID" value="MBC5639148.1"/>
    <property type="molecule type" value="Genomic_DNA"/>
</dbReference>
<dbReference type="Proteomes" id="UP000662088">
    <property type="component" value="Unassembled WGS sequence"/>
</dbReference>
<feature type="chain" id="PRO_5039677749" description="YtxH domain-containing protein" evidence="1">
    <location>
        <begin position="24"/>
        <end position="77"/>
    </location>
</feature>
<dbReference type="RefSeq" id="WP_022213161.1">
    <property type="nucleotide sequence ID" value="NZ_JACOOQ010000002.1"/>
</dbReference>
<evidence type="ECO:0000313" key="3">
    <source>
        <dbReference type="Proteomes" id="UP000662088"/>
    </source>
</evidence>
<accession>A0A8I0A3A0</accession>
<feature type="signal peptide" evidence="1">
    <location>
        <begin position="1"/>
        <end position="23"/>
    </location>
</feature>
<proteinExistence type="predicted"/>
<dbReference type="AlphaFoldDB" id="A0A8I0A3A0"/>